<comment type="similarity">
    <text evidence="1">Belongs to the peptidase S1 family.</text>
</comment>
<evidence type="ECO:0000256" key="2">
    <source>
        <dbReference type="ARBA" id="ARBA00023157"/>
    </source>
</evidence>
<reference evidence="7 8" key="1">
    <citation type="submission" date="2021-01" db="EMBL/GenBank/DDBJ databases">
        <title>Whole genome shotgun sequence of Actinoplanes palleronii NBRC 14916.</title>
        <authorList>
            <person name="Komaki H."/>
            <person name="Tamura T."/>
        </authorList>
    </citation>
    <scope>NUCLEOTIDE SEQUENCE [LARGE SCALE GENOMIC DNA]</scope>
    <source>
        <strain evidence="7 8">NBRC 14916</strain>
    </source>
</reference>
<evidence type="ECO:0000256" key="3">
    <source>
        <dbReference type="SAM" id="MobiDB-lite"/>
    </source>
</evidence>
<dbReference type="InterPro" id="IPR018114">
    <property type="entry name" value="TRYPSIN_HIS"/>
</dbReference>
<keyword evidence="4" id="KW-1133">Transmembrane helix</keyword>
<evidence type="ECO:0000313" key="7">
    <source>
        <dbReference type="EMBL" id="GIE73264.1"/>
    </source>
</evidence>
<dbReference type="RefSeq" id="WP_203830887.1">
    <property type="nucleotide sequence ID" value="NZ_BOMS01000168.1"/>
</dbReference>
<keyword evidence="2" id="KW-1015">Disulfide bond</keyword>
<evidence type="ECO:0000259" key="6">
    <source>
        <dbReference type="PROSITE" id="PS50240"/>
    </source>
</evidence>
<feature type="region of interest" description="Disordered" evidence="3">
    <location>
        <begin position="253"/>
        <end position="279"/>
    </location>
</feature>
<dbReference type="PROSITE" id="PS50240">
    <property type="entry name" value="TRYPSIN_DOM"/>
    <property type="match status" value="1"/>
</dbReference>
<gene>
    <name evidence="7" type="ORF">Apa02nite_093720</name>
</gene>
<dbReference type="InterPro" id="IPR009003">
    <property type="entry name" value="Peptidase_S1_PA"/>
</dbReference>
<sequence>MQRIVVFLALALVAVTLGGAAPAHAIANGDTVPDGTYGFAVKLTDYDIPVLGGGTRDSSCSGGLISPHWVLTAGHCFRDTRGNRVSRPVARKTVATVGRASLSGSGGHDVRVVEVRQQGTLDIALARMDKAVTDVKPLRLSRSAPKSGARVRLAGFGLLRATDAKTPNRLRTGLFKVTSVSKTEIGMTGIDPAGNTSPCEHDSGGPYFTVAKDGTATVVGVVSHGPDCPHTGPDQAGRIDKVAAWIQSVIRDDVLPSPTPSRTRAGTSPPAAAAAPPDSSNSLVGFAIPWAYLGAGLAGVLFCIGLLQSARGSRRRASARRKPPHRRRH</sequence>
<keyword evidence="4" id="KW-0812">Transmembrane</keyword>
<dbReference type="Gene3D" id="2.40.10.10">
    <property type="entry name" value="Trypsin-like serine proteases"/>
    <property type="match status" value="1"/>
</dbReference>
<dbReference type="PANTHER" id="PTHR24276:SF98">
    <property type="entry name" value="FI18310P1-RELATED"/>
    <property type="match status" value="1"/>
</dbReference>
<proteinExistence type="inferred from homology"/>
<keyword evidence="4" id="KW-0472">Membrane</keyword>
<feature type="transmembrane region" description="Helical" evidence="4">
    <location>
        <begin position="287"/>
        <end position="307"/>
    </location>
</feature>
<evidence type="ECO:0000256" key="5">
    <source>
        <dbReference type="SAM" id="SignalP"/>
    </source>
</evidence>
<accession>A0ABQ4BRG2</accession>
<dbReference type="SMART" id="SM00020">
    <property type="entry name" value="Tryp_SPc"/>
    <property type="match status" value="1"/>
</dbReference>
<dbReference type="Pfam" id="PF00089">
    <property type="entry name" value="Trypsin"/>
    <property type="match status" value="1"/>
</dbReference>
<dbReference type="SUPFAM" id="SSF50494">
    <property type="entry name" value="Trypsin-like serine proteases"/>
    <property type="match status" value="1"/>
</dbReference>
<dbReference type="PRINTS" id="PR00722">
    <property type="entry name" value="CHYMOTRYPSIN"/>
</dbReference>
<dbReference type="InterPro" id="IPR043504">
    <property type="entry name" value="Peptidase_S1_PA_chymotrypsin"/>
</dbReference>
<feature type="chain" id="PRO_5045514040" description="Peptidase S1 domain-containing protein" evidence="5">
    <location>
        <begin position="26"/>
        <end position="329"/>
    </location>
</feature>
<dbReference type="InterPro" id="IPR050430">
    <property type="entry name" value="Peptidase_S1"/>
</dbReference>
<dbReference type="PANTHER" id="PTHR24276">
    <property type="entry name" value="POLYSERASE-RELATED"/>
    <property type="match status" value="1"/>
</dbReference>
<organism evidence="7 8">
    <name type="scientific">Actinoplanes palleronii</name>
    <dbReference type="NCBI Taxonomy" id="113570"/>
    <lineage>
        <taxon>Bacteria</taxon>
        <taxon>Bacillati</taxon>
        <taxon>Actinomycetota</taxon>
        <taxon>Actinomycetes</taxon>
        <taxon>Micromonosporales</taxon>
        <taxon>Micromonosporaceae</taxon>
        <taxon>Actinoplanes</taxon>
    </lineage>
</organism>
<evidence type="ECO:0000313" key="8">
    <source>
        <dbReference type="Proteomes" id="UP000624709"/>
    </source>
</evidence>
<keyword evidence="5" id="KW-0732">Signal</keyword>
<feature type="domain" description="Peptidase S1" evidence="6">
    <location>
        <begin position="26"/>
        <end position="251"/>
    </location>
</feature>
<dbReference type="InterPro" id="IPR001254">
    <property type="entry name" value="Trypsin_dom"/>
</dbReference>
<keyword evidence="8" id="KW-1185">Reference proteome</keyword>
<comment type="caution">
    <text evidence="7">The sequence shown here is derived from an EMBL/GenBank/DDBJ whole genome shotgun (WGS) entry which is preliminary data.</text>
</comment>
<dbReference type="Proteomes" id="UP000624709">
    <property type="component" value="Unassembled WGS sequence"/>
</dbReference>
<evidence type="ECO:0000256" key="4">
    <source>
        <dbReference type="SAM" id="Phobius"/>
    </source>
</evidence>
<name>A0ABQ4BRG2_9ACTN</name>
<dbReference type="PROSITE" id="PS00134">
    <property type="entry name" value="TRYPSIN_HIS"/>
    <property type="match status" value="1"/>
</dbReference>
<feature type="signal peptide" evidence="5">
    <location>
        <begin position="1"/>
        <end position="25"/>
    </location>
</feature>
<protein>
    <recommendedName>
        <fullName evidence="6">Peptidase S1 domain-containing protein</fullName>
    </recommendedName>
</protein>
<dbReference type="EMBL" id="BOMS01000168">
    <property type="protein sequence ID" value="GIE73264.1"/>
    <property type="molecule type" value="Genomic_DNA"/>
</dbReference>
<dbReference type="InterPro" id="IPR001314">
    <property type="entry name" value="Peptidase_S1A"/>
</dbReference>
<evidence type="ECO:0000256" key="1">
    <source>
        <dbReference type="ARBA" id="ARBA00007664"/>
    </source>
</evidence>